<evidence type="ECO:0000256" key="5">
    <source>
        <dbReference type="ARBA" id="ARBA00023136"/>
    </source>
</evidence>
<feature type="transmembrane region" description="Helical" evidence="6">
    <location>
        <begin position="101"/>
        <end position="128"/>
    </location>
</feature>
<dbReference type="InterPro" id="IPR051611">
    <property type="entry name" value="ECF_transporter_component"/>
</dbReference>
<dbReference type="CDD" id="cd16914">
    <property type="entry name" value="EcfT"/>
    <property type="match status" value="1"/>
</dbReference>
<dbReference type="PANTHER" id="PTHR34857:SF2">
    <property type="entry name" value="SLL0384 PROTEIN"/>
    <property type="match status" value="1"/>
</dbReference>
<dbReference type="EMBL" id="AYTS01000126">
    <property type="protein sequence ID" value="OOP55673.1"/>
    <property type="molecule type" value="Genomic_DNA"/>
</dbReference>
<feature type="transmembrane region" description="Helical" evidence="6">
    <location>
        <begin position="66"/>
        <end position="89"/>
    </location>
</feature>
<dbReference type="GO" id="GO:0005886">
    <property type="term" value="C:plasma membrane"/>
    <property type="evidence" value="ECO:0007669"/>
    <property type="project" value="UniProtKB-ARBA"/>
</dbReference>
<evidence type="ECO:0000256" key="2">
    <source>
        <dbReference type="ARBA" id="ARBA00022475"/>
    </source>
</evidence>
<evidence type="ECO:0000256" key="4">
    <source>
        <dbReference type="ARBA" id="ARBA00022989"/>
    </source>
</evidence>
<feature type="transmembrane region" description="Helical" evidence="6">
    <location>
        <begin position="15"/>
        <end position="33"/>
    </location>
</feature>
<name>A0A1V4ARA7_9BACT</name>
<dbReference type="STRING" id="1004156.AYP45_13585"/>
<proteinExistence type="predicted"/>
<feature type="transmembrane region" description="Helical" evidence="6">
    <location>
        <begin position="40"/>
        <end position="60"/>
    </location>
</feature>
<accession>A0A1V4ARA7</accession>
<comment type="subcellular location">
    <subcellularLocation>
        <location evidence="1">Membrane</location>
        <topology evidence="1">Multi-pass membrane protein</topology>
    </subcellularLocation>
</comment>
<keyword evidence="3 6" id="KW-0812">Transmembrane</keyword>
<evidence type="ECO:0000256" key="6">
    <source>
        <dbReference type="SAM" id="Phobius"/>
    </source>
</evidence>
<sequence length="220" mass="25083">MLKMPGFLENLDPRSKIISFLAIIVCIILTPITRFKDFELYFLLILGMAFLSSITARQILKRIRILIPFILFMSIIMPFIKEGLVCWSMKIGCWKLEITSGGVWIFLSIVVKTSLSFLLLILDNAAIIRIFHGEMWSAKDFRISSLDFLFIAGIIASLLCIVSGFVYKIEFMRVKKCPCVAWIIIVSSLNSCNNLVFLNNVRLNSSQTIIASCERERVLL</sequence>
<protein>
    <submittedName>
        <fullName evidence="7">Uncharacterized protein</fullName>
    </submittedName>
</protein>
<keyword evidence="4 6" id="KW-1133">Transmembrane helix</keyword>
<reference evidence="7 8" key="1">
    <citation type="journal article" date="2017" name="Water Res.">
        <title>Discovery and metagenomic analysis of an anammox bacterial enrichment related to Candidatus "Brocadia caroliniensis" in a full-scale glycerol-fed nitritation-denitritation separate centrate treatment process.</title>
        <authorList>
            <person name="Park H."/>
            <person name="Brotto A.C."/>
            <person name="van Loosdrecht M.C."/>
            <person name="Chandran K."/>
        </authorList>
    </citation>
    <scope>NUCLEOTIDE SEQUENCE [LARGE SCALE GENOMIC DNA]</scope>
    <source>
        <strain evidence="7">26THWARD</strain>
    </source>
</reference>
<keyword evidence="2" id="KW-1003">Cell membrane</keyword>
<gene>
    <name evidence="7" type="ORF">AYP45_13585</name>
</gene>
<dbReference type="Proteomes" id="UP000189681">
    <property type="component" value="Unassembled WGS sequence"/>
</dbReference>
<evidence type="ECO:0000256" key="3">
    <source>
        <dbReference type="ARBA" id="ARBA00022692"/>
    </source>
</evidence>
<evidence type="ECO:0000313" key="8">
    <source>
        <dbReference type="Proteomes" id="UP000189681"/>
    </source>
</evidence>
<comment type="caution">
    <text evidence="7">The sequence shown here is derived from an EMBL/GenBank/DDBJ whole genome shotgun (WGS) entry which is preliminary data.</text>
</comment>
<feature type="transmembrane region" description="Helical" evidence="6">
    <location>
        <begin position="148"/>
        <end position="167"/>
    </location>
</feature>
<dbReference type="AlphaFoldDB" id="A0A1V4ARA7"/>
<dbReference type="InterPro" id="IPR003339">
    <property type="entry name" value="ABC/ECF_trnsptr_transmembrane"/>
</dbReference>
<keyword evidence="5 6" id="KW-0472">Membrane</keyword>
<organism evidence="7 8">
    <name type="scientific">Candidatus Brocadia carolinensis</name>
    <dbReference type="NCBI Taxonomy" id="1004156"/>
    <lineage>
        <taxon>Bacteria</taxon>
        <taxon>Pseudomonadati</taxon>
        <taxon>Planctomycetota</taxon>
        <taxon>Candidatus Brocadiia</taxon>
        <taxon>Candidatus Brocadiales</taxon>
        <taxon>Candidatus Brocadiaceae</taxon>
        <taxon>Candidatus Brocadia</taxon>
    </lineage>
</organism>
<dbReference type="PANTHER" id="PTHR34857">
    <property type="entry name" value="SLL0384 PROTEIN"/>
    <property type="match status" value="1"/>
</dbReference>
<evidence type="ECO:0000313" key="7">
    <source>
        <dbReference type="EMBL" id="OOP55673.1"/>
    </source>
</evidence>
<evidence type="ECO:0000256" key="1">
    <source>
        <dbReference type="ARBA" id="ARBA00004141"/>
    </source>
</evidence>